<dbReference type="AlphaFoldDB" id="A0A8B6ENX1"/>
<feature type="chain" id="PRO_5033056380" description="ShKT domain-containing protein" evidence="2">
    <location>
        <begin position="22"/>
        <end position="281"/>
    </location>
</feature>
<keyword evidence="5" id="KW-1185">Reference proteome</keyword>
<comment type="caution">
    <text evidence="4">The sequence shown here is derived from an EMBL/GenBank/DDBJ whole genome shotgun (WGS) entry which is preliminary data.</text>
</comment>
<evidence type="ECO:0000256" key="2">
    <source>
        <dbReference type="SAM" id="SignalP"/>
    </source>
</evidence>
<feature type="domain" description="ShKT" evidence="3">
    <location>
        <begin position="186"/>
        <end position="220"/>
    </location>
</feature>
<dbReference type="EMBL" id="UYJE01005481">
    <property type="protein sequence ID" value="VDI37699.1"/>
    <property type="molecule type" value="Genomic_DNA"/>
</dbReference>
<dbReference type="Pfam" id="PF01549">
    <property type="entry name" value="ShK"/>
    <property type="match status" value="5"/>
</dbReference>
<reference evidence="4" key="1">
    <citation type="submission" date="2018-11" db="EMBL/GenBank/DDBJ databases">
        <authorList>
            <person name="Alioto T."/>
            <person name="Alioto T."/>
        </authorList>
    </citation>
    <scope>NUCLEOTIDE SEQUENCE</scope>
</reference>
<feature type="signal peptide" evidence="2">
    <location>
        <begin position="1"/>
        <end position="21"/>
    </location>
</feature>
<feature type="domain" description="ShKT" evidence="3">
    <location>
        <begin position="242"/>
        <end position="276"/>
    </location>
</feature>
<organism evidence="4 5">
    <name type="scientific">Mytilus galloprovincialis</name>
    <name type="common">Mediterranean mussel</name>
    <dbReference type="NCBI Taxonomy" id="29158"/>
    <lineage>
        <taxon>Eukaryota</taxon>
        <taxon>Metazoa</taxon>
        <taxon>Spiralia</taxon>
        <taxon>Lophotrochozoa</taxon>
        <taxon>Mollusca</taxon>
        <taxon>Bivalvia</taxon>
        <taxon>Autobranchia</taxon>
        <taxon>Pteriomorphia</taxon>
        <taxon>Mytilida</taxon>
        <taxon>Mytiloidea</taxon>
        <taxon>Mytilidae</taxon>
        <taxon>Mytilinae</taxon>
        <taxon>Mytilus</taxon>
    </lineage>
</organism>
<dbReference type="Proteomes" id="UP000596742">
    <property type="component" value="Unassembled WGS sequence"/>
</dbReference>
<dbReference type="InterPro" id="IPR003582">
    <property type="entry name" value="ShKT_dom"/>
</dbReference>
<dbReference type="PANTHER" id="PTHR21724:SF109">
    <property type="entry name" value="SHKT DOMAIN-CONTAINING PROTEIN"/>
    <property type="match status" value="1"/>
</dbReference>
<feature type="disulfide bond" evidence="1">
    <location>
        <begin position="186"/>
        <end position="220"/>
    </location>
</feature>
<feature type="disulfide bond" evidence="1">
    <location>
        <begin position="48"/>
        <end position="61"/>
    </location>
</feature>
<protein>
    <recommendedName>
        <fullName evidence="3">ShKT domain-containing protein</fullName>
    </recommendedName>
</protein>
<feature type="domain" description="ShKT" evidence="3">
    <location>
        <begin position="34"/>
        <end position="64"/>
    </location>
</feature>
<dbReference type="PANTHER" id="PTHR21724">
    <property type="entry name" value="SHKT DOMAIN-CONTAINING PROTEIN"/>
    <property type="match status" value="1"/>
</dbReference>
<evidence type="ECO:0000313" key="5">
    <source>
        <dbReference type="Proteomes" id="UP000596742"/>
    </source>
</evidence>
<name>A0A8B6ENX1_MYTGA</name>
<feature type="domain" description="ShKT" evidence="3">
    <location>
        <begin position="71"/>
        <end position="100"/>
    </location>
</feature>
<proteinExistence type="predicted"/>
<keyword evidence="2" id="KW-0732">Signal</keyword>
<dbReference type="Gene3D" id="1.10.10.1940">
    <property type="match status" value="1"/>
</dbReference>
<comment type="caution">
    <text evidence="1">Lacks conserved residue(s) required for the propagation of feature annotation.</text>
</comment>
<evidence type="ECO:0000259" key="3">
    <source>
        <dbReference type="PROSITE" id="PS51670"/>
    </source>
</evidence>
<accession>A0A8B6ENX1</accession>
<sequence length="281" mass="30017">MASILLFAALYFLTADVGSEAMSLAPLTTTSSNCVDATFVNCKDSHVCSDTNMRKYCPVTCGVCSTKTYSCHDDHVFNCNKNVCGFPSLKKFCPVTCGTCGYGAGSGPGGTGMVNNSNCMDLVSNCKEYPRRFCQEPYVGWAEHHCPKYCNFCVSNTGSKTNSSVIVTGYGGPGPGGTGIPNNGNCTDLVSNCNAFDLSVCREPYLDWAKNHCPKYCDLCGSVGSTGSNTNTNVGTVATVTCEDRISSCKQYGRYACLDPYADWAKHNCAKTCRFCAQLAP</sequence>
<keyword evidence="1" id="KW-1015">Disulfide bond</keyword>
<evidence type="ECO:0000256" key="1">
    <source>
        <dbReference type="PROSITE-ProRule" id="PRU01005"/>
    </source>
</evidence>
<gene>
    <name evidence="4" type="ORF">MGAL_10B014085</name>
</gene>
<feature type="disulfide bond" evidence="1">
    <location>
        <begin position="242"/>
        <end position="276"/>
    </location>
</feature>
<dbReference type="SMART" id="SM00254">
    <property type="entry name" value="ShKT"/>
    <property type="match status" value="5"/>
</dbReference>
<evidence type="ECO:0000313" key="4">
    <source>
        <dbReference type="EMBL" id="VDI37699.1"/>
    </source>
</evidence>
<feature type="disulfide bond" evidence="1">
    <location>
        <begin position="84"/>
        <end position="97"/>
    </location>
</feature>
<dbReference type="PROSITE" id="PS51670">
    <property type="entry name" value="SHKT"/>
    <property type="match status" value="4"/>
</dbReference>